<comment type="caution">
    <text evidence="2">The sequence shown here is derived from an EMBL/GenBank/DDBJ whole genome shotgun (WGS) entry which is preliminary data.</text>
</comment>
<reference evidence="2" key="2">
    <citation type="submission" date="2023-01" db="EMBL/GenBank/DDBJ databases">
        <authorList>
            <person name="Sun Q."/>
            <person name="Evtushenko L."/>
        </authorList>
    </citation>
    <scope>NUCLEOTIDE SEQUENCE</scope>
    <source>
        <strain evidence="2">VKM Ac-2007</strain>
    </source>
</reference>
<gene>
    <name evidence="2" type="ORF">GCM10017600_20990</name>
</gene>
<keyword evidence="1" id="KW-0812">Transmembrane</keyword>
<feature type="transmembrane region" description="Helical" evidence="1">
    <location>
        <begin position="28"/>
        <end position="46"/>
    </location>
</feature>
<dbReference type="EMBL" id="BSEV01000003">
    <property type="protein sequence ID" value="GLK08694.1"/>
    <property type="molecule type" value="Genomic_DNA"/>
</dbReference>
<organism evidence="2 3">
    <name type="scientific">Streptosporangium carneum</name>
    <dbReference type="NCBI Taxonomy" id="47481"/>
    <lineage>
        <taxon>Bacteria</taxon>
        <taxon>Bacillati</taxon>
        <taxon>Actinomycetota</taxon>
        <taxon>Actinomycetes</taxon>
        <taxon>Streptosporangiales</taxon>
        <taxon>Streptosporangiaceae</taxon>
        <taxon>Streptosporangium</taxon>
    </lineage>
</organism>
<keyword evidence="3" id="KW-1185">Reference proteome</keyword>
<dbReference type="Proteomes" id="UP001143474">
    <property type="component" value="Unassembled WGS sequence"/>
</dbReference>
<keyword evidence="1" id="KW-0472">Membrane</keyword>
<protein>
    <submittedName>
        <fullName evidence="2">Uncharacterized protein</fullName>
    </submittedName>
</protein>
<evidence type="ECO:0000313" key="2">
    <source>
        <dbReference type="EMBL" id="GLK08694.1"/>
    </source>
</evidence>
<keyword evidence="1" id="KW-1133">Transmembrane helix</keyword>
<accession>A0A9W6MBT6</accession>
<dbReference type="AlphaFoldDB" id="A0A9W6MBT6"/>
<proteinExistence type="predicted"/>
<reference evidence="2" key="1">
    <citation type="journal article" date="2014" name="Int. J. Syst. Evol. Microbiol.">
        <title>Complete genome sequence of Corynebacterium casei LMG S-19264T (=DSM 44701T), isolated from a smear-ripened cheese.</title>
        <authorList>
            <consortium name="US DOE Joint Genome Institute (JGI-PGF)"/>
            <person name="Walter F."/>
            <person name="Albersmeier A."/>
            <person name="Kalinowski J."/>
            <person name="Ruckert C."/>
        </authorList>
    </citation>
    <scope>NUCLEOTIDE SEQUENCE</scope>
    <source>
        <strain evidence="2">VKM Ac-2007</strain>
    </source>
</reference>
<evidence type="ECO:0000313" key="3">
    <source>
        <dbReference type="Proteomes" id="UP001143474"/>
    </source>
</evidence>
<name>A0A9W6MBT6_9ACTN</name>
<evidence type="ECO:0000256" key="1">
    <source>
        <dbReference type="SAM" id="Phobius"/>
    </source>
</evidence>
<sequence length="61" mass="7102">MHQDQSRRCEIKVEGAHLFGTAQTLGNHLTVLILLGVGYLAAESLVRDWRKGWRPWRKDTW</sequence>